<gene>
    <name evidence="2" type="ORF">SAMN06265368_1902</name>
</gene>
<feature type="region of interest" description="Disordered" evidence="1">
    <location>
        <begin position="1"/>
        <end position="65"/>
    </location>
</feature>
<dbReference type="InterPro" id="IPR025227">
    <property type="entry name" value="DUF4169"/>
</dbReference>
<feature type="compositionally biased region" description="Basic and acidic residues" evidence="1">
    <location>
        <begin position="15"/>
        <end position="55"/>
    </location>
</feature>
<proteinExistence type="predicted"/>
<dbReference type="RefSeq" id="WP_097153009.1">
    <property type="nucleotide sequence ID" value="NZ_OBEL01000001.1"/>
</dbReference>
<evidence type="ECO:0000313" key="2">
    <source>
        <dbReference type="EMBL" id="SNZ09009.1"/>
    </source>
</evidence>
<evidence type="ECO:0000256" key="1">
    <source>
        <dbReference type="SAM" id="MobiDB-lite"/>
    </source>
</evidence>
<accession>A0A285NHT0</accession>
<dbReference type="OrthoDB" id="7173889at2"/>
<evidence type="ECO:0008006" key="4">
    <source>
        <dbReference type="Google" id="ProtNLM"/>
    </source>
</evidence>
<reference evidence="2 3" key="1">
    <citation type="submission" date="2017-09" db="EMBL/GenBank/DDBJ databases">
        <authorList>
            <person name="Ehlers B."/>
            <person name="Leendertz F.H."/>
        </authorList>
    </citation>
    <scope>NUCLEOTIDE SEQUENCE [LARGE SCALE GENOMIC DNA]</scope>
    <source>
        <strain evidence="2 3">DSM 18289</strain>
    </source>
</reference>
<organism evidence="2 3">
    <name type="scientific">Cohaesibacter gelatinilyticus</name>
    <dbReference type="NCBI Taxonomy" id="372072"/>
    <lineage>
        <taxon>Bacteria</taxon>
        <taxon>Pseudomonadati</taxon>
        <taxon>Pseudomonadota</taxon>
        <taxon>Alphaproteobacteria</taxon>
        <taxon>Hyphomicrobiales</taxon>
        <taxon>Cohaesibacteraceae</taxon>
    </lineage>
</organism>
<keyword evidence="3" id="KW-1185">Reference proteome</keyword>
<protein>
    <recommendedName>
        <fullName evidence="4">DUF4169 domain-containing protein</fullName>
    </recommendedName>
</protein>
<sequence>MAEIINLRQARKAKIRTEKDVKATENRRLHGRSKQEKQQSRNEASRLKQHLDGHRLNSANSDEPE</sequence>
<dbReference type="AlphaFoldDB" id="A0A285NHT0"/>
<evidence type="ECO:0000313" key="3">
    <source>
        <dbReference type="Proteomes" id="UP000219439"/>
    </source>
</evidence>
<dbReference type="Pfam" id="PF13770">
    <property type="entry name" value="DUF4169"/>
    <property type="match status" value="1"/>
</dbReference>
<name>A0A285NHT0_9HYPH</name>
<dbReference type="Proteomes" id="UP000219439">
    <property type="component" value="Unassembled WGS sequence"/>
</dbReference>
<dbReference type="EMBL" id="OBEL01000001">
    <property type="protein sequence ID" value="SNZ09009.1"/>
    <property type="molecule type" value="Genomic_DNA"/>
</dbReference>